<dbReference type="AlphaFoldDB" id="A0A395WDI8"/>
<feature type="transmembrane region" description="Helical" evidence="1">
    <location>
        <begin position="164"/>
        <end position="184"/>
    </location>
</feature>
<protein>
    <recommendedName>
        <fullName evidence="4">DUF2975 domain-containing protein</fullName>
    </recommendedName>
</protein>
<accession>A0A395WDI8</accession>
<feature type="transmembrane region" description="Helical" evidence="1">
    <location>
        <begin position="73"/>
        <end position="93"/>
    </location>
</feature>
<reference evidence="2 3" key="1">
    <citation type="submission" date="2018-08" db="EMBL/GenBank/DDBJ databases">
        <title>A genome reference for cultivated species of the human gut microbiota.</title>
        <authorList>
            <person name="Zou Y."/>
            <person name="Xue W."/>
            <person name="Luo G."/>
        </authorList>
    </citation>
    <scope>NUCLEOTIDE SEQUENCE [LARGE SCALE GENOMIC DNA]</scope>
    <source>
        <strain evidence="2 3">AF15-20</strain>
    </source>
</reference>
<dbReference type="GeneID" id="66578862"/>
<dbReference type="Proteomes" id="UP000265489">
    <property type="component" value="Unassembled WGS sequence"/>
</dbReference>
<evidence type="ECO:0000256" key="1">
    <source>
        <dbReference type="SAM" id="Phobius"/>
    </source>
</evidence>
<dbReference type="EMBL" id="QRYQ01000004">
    <property type="protein sequence ID" value="RGU93023.1"/>
    <property type="molecule type" value="Genomic_DNA"/>
</dbReference>
<name>A0A395WDI8_9FIRM</name>
<dbReference type="RefSeq" id="WP_118324757.1">
    <property type="nucleotide sequence ID" value="NZ_CATXSW010000023.1"/>
</dbReference>
<gene>
    <name evidence="2" type="ORF">DWW32_03350</name>
</gene>
<organism evidence="2 3">
    <name type="scientific">Holdemanella biformis</name>
    <dbReference type="NCBI Taxonomy" id="1735"/>
    <lineage>
        <taxon>Bacteria</taxon>
        <taxon>Bacillati</taxon>
        <taxon>Bacillota</taxon>
        <taxon>Erysipelotrichia</taxon>
        <taxon>Erysipelotrichales</taxon>
        <taxon>Erysipelotrichaceae</taxon>
        <taxon>Holdemanella</taxon>
    </lineage>
</organism>
<evidence type="ECO:0000313" key="3">
    <source>
        <dbReference type="Proteomes" id="UP000265489"/>
    </source>
</evidence>
<evidence type="ECO:0008006" key="4">
    <source>
        <dbReference type="Google" id="ProtNLM"/>
    </source>
</evidence>
<evidence type="ECO:0000313" key="2">
    <source>
        <dbReference type="EMBL" id="RGU93023.1"/>
    </source>
</evidence>
<proteinExistence type="predicted"/>
<keyword evidence="1" id="KW-0812">Transmembrane</keyword>
<keyword evidence="1" id="KW-1133">Transmembrane helix</keyword>
<sequence length="198" mass="23143">MNDKSKDLLKKMCFILNIVRSVCLISFVLLIGLCLFFTFNKDIYNTLFGSLRIDYLQLIFNDDLALHKDKMSIWLPLIFLITAIFVFIIYKAVQTLESICTFTMNHTPFDVSVSNHLKNLAKYILAGGIVFNILEVCRVMQFKQTINFNLLFNTKYVTQINFDIRLHLSFLIFAALIYLLSYIFRYGQELQQLSDETL</sequence>
<keyword evidence="1" id="KW-0472">Membrane</keyword>
<feature type="transmembrane region" description="Helical" evidence="1">
    <location>
        <begin position="12"/>
        <end position="39"/>
    </location>
</feature>
<comment type="caution">
    <text evidence="2">The sequence shown here is derived from an EMBL/GenBank/DDBJ whole genome shotgun (WGS) entry which is preliminary data.</text>
</comment>